<feature type="region of interest" description="Disordered" evidence="1">
    <location>
        <begin position="56"/>
        <end position="76"/>
    </location>
</feature>
<proteinExistence type="predicted"/>
<reference evidence="2" key="2">
    <citation type="submission" date="2021-10" db="EMBL/GenBank/DDBJ databases">
        <title>Phylogenomics reveals ancestral predisposition of the termite-cultivated fungus Termitomyces towards a domesticated lifestyle.</title>
        <authorList>
            <person name="Auxier B."/>
            <person name="Grum-Grzhimaylo A."/>
            <person name="Cardenas M.E."/>
            <person name="Lodge J.D."/>
            <person name="Laessoe T."/>
            <person name="Pedersen O."/>
            <person name="Smith M.E."/>
            <person name="Kuyper T.W."/>
            <person name="Franco-Molano E.A."/>
            <person name="Baroni T.J."/>
            <person name="Aanen D.K."/>
        </authorList>
    </citation>
    <scope>NUCLEOTIDE SEQUENCE</scope>
    <source>
        <strain evidence="2">D49</strain>
    </source>
</reference>
<reference evidence="2" key="1">
    <citation type="submission" date="2021-02" db="EMBL/GenBank/DDBJ databases">
        <authorList>
            <person name="Nieuwenhuis M."/>
            <person name="Van De Peppel L.J.J."/>
        </authorList>
    </citation>
    <scope>NUCLEOTIDE SEQUENCE</scope>
    <source>
        <strain evidence="2">D49</strain>
    </source>
</reference>
<evidence type="ECO:0000313" key="2">
    <source>
        <dbReference type="EMBL" id="KAG5636816.1"/>
    </source>
</evidence>
<sequence>MANVDLVSSRVSIDAGLLAVSELNVPKNERLSDTIFRIERTGQSIHQWNKRTARRLDIDRSGAGKDSQTKGRYDGD</sequence>
<gene>
    <name evidence="2" type="ORF">H0H81_006763</name>
</gene>
<protein>
    <submittedName>
        <fullName evidence="2">Uncharacterized protein</fullName>
    </submittedName>
</protein>
<comment type="caution">
    <text evidence="2">The sequence shown here is derived from an EMBL/GenBank/DDBJ whole genome shotgun (WGS) entry which is preliminary data.</text>
</comment>
<keyword evidence="3" id="KW-1185">Reference proteome</keyword>
<dbReference type="AlphaFoldDB" id="A0A9P7FTK3"/>
<dbReference type="Proteomes" id="UP000717328">
    <property type="component" value="Unassembled WGS sequence"/>
</dbReference>
<accession>A0A9P7FTK3</accession>
<evidence type="ECO:0000256" key="1">
    <source>
        <dbReference type="SAM" id="MobiDB-lite"/>
    </source>
</evidence>
<evidence type="ECO:0000313" key="3">
    <source>
        <dbReference type="Proteomes" id="UP000717328"/>
    </source>
</evidence>
<dbReference type="EMBL" id="JABCKI010005890">
    <property type="protein sequence ID" value="KAG5636816.1"/>
    <property type="molecule type" value="Genomic_DNA"/>
</dbReference>
<name>A0A9P7FTK3_9AGAR</name>
<organism evidence="2 3">
    <name type="scientific">Sphagnurus paluster</name>
    <dbReference type="NCBI Taxonomy" id="117069"/>
    <lineage>
        <taxon>Eukaryota</taxon>
        <taxon>Fungi</taxon>
        <taxon>Dikarya</taxon>
        <taxon>Basidiomycota</taxon>
        <taxon>Agaricomycotina</taxon>
        <taxon>Agaricomycetes</taxon>
        <taxon>Agaricomycetidae</taxon>
        <taxon>Agaricales</taxon>
        <taxon>Tricholomatineae</taxon>
        <taxon>Lyophyllaceae</taxon>
        <taxon>Sphagnurus</taxon>
    </lineage>
</organism>